<gene>
    <name evidence="2" type="ORF">UY3_12946</name>
</gene>
<reference evidence="3" key="1">
    <citation type="journal article" date="2013" name="Nat. Genet.">
        <title>The draft genomes of soft-shell turtle and green sea turtle yield insights into the development and evolution of the turtle-specific body plan.</title>
        <authorList>
            <person name="Wang Z."/>
            <person name="Pascual-Anaya J."/>
            <person name="Zadissa A."/>
            <person name="Li W."/>
            <person name="Niimura Y."/>
            <person name="Huang Z."/>
            <person name="Li C."/>
            <person name="White S."/>
            <person name="Xiong Z."/>
            <person name="Fang D."/>
            <person name="Wang B."/>
            <person name="Ming Y."/>
            <person name="Chen Y."/>
            <person name="Zheng Y."/>
            <person name="Kuraku S."/>
            <person name="Pignatelli M."/>
            <person name="Herrero J."/>
            <person name="Beal K."/>
            <person name="Nozawa M."/>
            <person name="Li Q."/>
            <person name="Wang J."/>
            <person name="Zhang H."/>
            <person name="Yu L."/>
            <person name="Shigenobu S."/>
            <person name="Wang J."/>
            <person name="Liu J."/>
            <person name="Flicek P."/>
            <person name="Searle S."/>
            <person name="Wang J."/>
            <person name="Kuratani S."/>
            <person name="Yin Y."/>
            <person name="Aken B."/>
            <person name="Zhang G."/>
            <person name="Irie N."/>
        </authorList>
    </citation>
    <scope>NUCLEOTIDE SEQUENCE [LARGE SCALE GENOMIC DNA]</scope>
</reference>
<feature type="compositionally biased region" description="Pro residues" evidence="1">
    <location>
        <begin position="14"/>
        <end position="38"/>
    </location>
</feature>
<sequence>MGEGLPQGESSLPHAPPPLPPTVPEPLPLPPDPTPVSRPPDDAMEGWALVQGKRGKRKARAPLLSTDAEAPRKTRRGGAKAEPSALPTDAYHPLVPAGENVAAREGSTIPPLASPPSKDPDVAPPAPLPSETPVSLGPSVASGTSGETSGVAEGELPSIYKEIEALGLTPVTQGEDDPLLAGLDLSDLTPAPPSPCPLPLTAVSAPASEGSPGSSIYLVMGGTLLLAAEST</sequence>
<name>M7AYY2_CHEMY</name>
<organism evidence="2 3">
    <name type="scientific">Chelonia mydas</name>
    <name type="common">Green sea-turtle</name>
    <name type="synonym">Chelonia agassizi</name>
    <dbReference type="NCBI Taxonomy" id="8469"/>
    <lineage>
        <taxon>Eukaryota</taxon>
        <taxon>Metazoa</taxon>
        <taxon>Chordata</taxon>
        <taxon>Craniata</taxon>
        <taxon>Vertebrata</taxon>
        <taxon>Euteleostomi</taxon>
        <taxon>Archelosauria</taxon>
        <taxon>Testudinata</taxon>
        <taxon>Testudines</taxon>
        <taxon>Cryptodira</taxon>
        <taxon>Durocryptodira</taxon>
        <taxon>Americhelydia</taxon>
        <taxon>Chelonioidea</taxon>
        <taxon>Cheloniidae</taxon>
        <taxon>Chelonia</taxon>
    </lineage>
</organism>
<keyword evidence="3" id="KW-1185">Reference proteome</keyword>
<dbReference type="AlphaFoldDB" id="M7AYY2"/>
<dbReference type="EMBL" id="KB553125">
    <property type="protein sequence ID" value="EMP29954.1"/>
    <property type="molecule type" value="Genomic_DNA"/>
</dbReference>
<protein>
    <submittedName>
        <fullName evidence="2">Uncharacterized protein</fullName>
    </submittedName>
</protein>
<accession>M7AYY2</accession>
<feature type="region of interest" description="Disordered" evidence="1">
    <location>
        <begin position="1"/>
        <end position="156"/>
    </location>
</feature>
<evidence type="ECO:0000313" key="2">
    <source>
        <dbReference type="EMBL" id="EMP29954.1"/>
    </source>
</evidence>
<evidence type="ECO:0000256" key="1">
    <source>
        <dbReference type="SAM" id="MobiDB-lite"/>
    </source>
</evidence>
<dbReference type="Proteomes" id="UP000031443">
    <property type="component" value="Unassembled WGS sequence"/>
</dbReference>
<proteinExistence type="predicted"/>
<evidence type="ECO:0000313" key="3">
    <source>
        <dbReference type="Proteomes" id="UP000031443"/>
    </source>
</evidence>